<reference evidence="1" key="1">
    <citation type="submission" date="2020-03" db="EMBL/GenBank/DDBJ databases">
        <authorList>
            <person name="Weist P."/>
        </authorList>
    </citation>
    <scope>NUCLEOTIDE SEQUENCE</scope>
</reference>
<sequence>MSSVCLSHLTDAAGEFQRSVHSITEECRVFRDEIINSALSSTGAFHTSHQTNLTVTEDIFVSARKLFFFISPSSTEGEVVLSAVKIIPVFGHSPVTWAFSTVGPMKRYGLLNVV</sequence>
<name>A0A9N7Z5M3_PLEPL</name>
<gene>
    <name evidence="1" type="ORF">PLEPLA_LOCUS38834</name>
</gene>
<keyword evidence="2" id="KW-1185">Reference proteome</keyword>
<evidence type="ECO:0000313" key="2">
    <source>
        <dbReference type="Proteomes" id="UP001153269"/>
    </source>
</evidence>
<comment type="caution">
    <text evidence="1">The sequence shown here is derived from an EMBL/GenBank/DDBJ whole genome shotgun (WGS) entry which is preliminary data.</text>
</comment>
<dbReference type="EMBL" id="CADEAL010004078">
    <property type="protein sequence ID" value="CAB1451141.1"/>
    <property type="molecule type" value="Genomic_DNA"/>
</dbReference>
<proteinExistence type="predicted"/>
<dbReference type="AlphaFoldDB" id="A0A9N7Z5M3"/>
<dbReference type="Proteomes" id="UP001153269">
    <property type="component" value="Unassembled WGS sequence"/>
</dbReference>
<accession>A0A9N7Z5M3</accession>
<protein>
    <submittedName>
        <fullName evidence="1">Uncharacterized protein</fullName>
    </submittedName>
</protein>
<organism evidence="1 2">
    <name type="scientific">Pleuronectes platessa</name>
    <name type="common">European plaice</name>
    <dbReference type="NCBI Taxonomy" id="8262"/>
    <lineage>
        <taxon>Eukaryota</taxon>
        <taxon>Metazoa</taxon>
        <taxon>Chordata</taxon>
        <taxon>Craniata</taxon>
        <taxon>Vertebrata</taxon>
        <taxon>Euteleostomi</taxon>
        <taxon>Actinopterygii</taxon>
        <taxon>Neopterygii</taxon>
        <taxon>Teleostei</taxon>
        <taxon>Neoteleostei</taxon>
        <taxon>Acanthomorphata</taxon>
        <taxon>Carangaria</taxon>
        <taxon>Pleuronectiformes</taxon>
        <taxon>Pleuronectoidei</taxon>
        <taxon>Pleuronectidae</taxon>
        <taxon>Pleuronectes</taxon>
    </lineage>
</organism>
<evidence type="ECO:0000313" key="1">
    <source>
        <dbReference type="EMBL" id="CAB1451141.1"/>
    </source>
</evidence>